<evidence type="ECO:0000313" key="2">
    <source>
        <dbReference type="EMBL" id="TVU06471.1"/>
    </source>
</evidence>
<dbReference type="Pfam" id="PF03140">
    <property type="entry name" value="DUF247"/>
    <property type="match status" value="1"/>
</dbReference>
<reference evidence="2 3" key="1">
    <citation type="journal article" date="2019" name="Sci. Rep.">
        <title>A high-quality genome of Eragrostis curvula grass provides insights into Poaceae evolution and supports new strategies to enhance forage quality.</title>
        <authorList>
            <person name="Carballo J."/>
            <person name="Santos B.A.C.M."/>
            <person name="Zappacosta D."/>
            <person name="Garbus I."/>
            <person name="Selva J.P."/>
            <person name="Gallo C.A."/>
            <person name="Diaz A."/>
            <person name="Albertini E."/>
            <person name="Caccamo M."/>
            <person name="Echenique V."/>
        </authorList>
    </citation>
    <scope>NUCLEOTIDE SEQUENCE [LARGE SCALE GENOMIC DNA]</scope>
    <source>
        <strain evidence="3">cv. Victoria</strain>
        <tissue evidence="2">Leaf</tissue>
    </source>
</reference>
<dbReference type="Gramene" id="TVU06471">
    <property type="protein sequence ID" value="TVU06471"/>
    <property type="gene ID" value="EJB05_49688"/>
</dbReference>
<organism evidence="2 3">
    <name type="scientific">Eragrostis curvula</name>
    <name type="common">weeping love grass</name>
    <dbReference type="NCBI Taxonomy" id="38414"/>
    <lineage>
        <taxon>Eukaryota</taxon>
        <taxon>Viridiplantae</taxon>
        <taxon>Streptophyta</taxon>
        <taxon>Embryophyta</taxon>
        <taxon>Tracheophyta</taxon>
        <taxon>Spermatophyta</taxon>
        <taxon>Magnoliopsida</taxon>
        <taxon>Liliopsida</taxon>
        <taxon>Poales</taxon>
        <taxon>Poaceae</taxon>
        <taxon>PACMAD clade</taxon>
        <taxon>Chloridoideae</taxon>
        <taxon>Eragrostideae</taxon>
        <taxon>Eragrostidinae</taxon>
        <taxon>Eragrostis</taxon>
    </lineage>
</organism>
<dbReference type="InterPro" id="IPR004158">
    <property type="entry name" value="DUF247_pln"/>
</dbReference>
<comment type="caution">
    <text evidence="2">The sequence shown here is derived from an EMBL/GenBank/DDBJ whole genome shotgun (WGS) entry which is preliminary data.</text>
</comment>
<evidence type="ECO:0000313" key="3">
    <source>
        <dbReference type="Proteomes" id="UP000324897"/>
    </source>
</evidence>
<feature type="non-terminal residue" evidence="2">
    <location>
        <position position="1"/>
    </location>
</feature>
<keyword evidence="3" id="KW-1185">Reference proteome</keyword>
<dbReference type="OrthoDB" id="672127at2759"/>
<dbReference type="EMBL" id="RWGY01000051">
    <property type="protein sequence ID" value="TVU06471.1"/>
    <property type="molecule type" value="Genomic_DNA"/>
</dbReference>
<dbReference type="PANTHER" id="PTHR31170">
    <property type="entry name" value="BNAC04G53230D PROTEIN"/>
    <property type="match status" value="1"/>
</dbReference>
<dbReference type="AlphaFoldDB" id="A0A5J9T7F2"/>
<accession>A0A5J9T7F2</accession>
<gene>
    <name evidence="2" type="ORF">EJB05_49688</name>
</gene>
<name>A0A5J9T7F2_9POAL</name>
<proteinExistence type="predicted"/>
<feature type="region of interest" description="Disordered" evidence="1">
    <location>
        <begin position="123"/>
        <end position="152"/>
    </location>
</feature>
<protein>
    <submittedName>
        <fullName evidence="2">Uncharacterized protein</fullName>
    </submittedName>
</protein>
<dbReference type="Proteomes" id="UP000324897">
    <property type="component" value="Unassembled WGS sequence"/>
</dbReference>
<sequence length="454" mass="50053">MSPLPSLAPSPTQELRKLVIGEVSNITRSVQPSMYTPQHVSIGPNHRTWHPTLARDDEKNACLRAILPVETTVEACLDELTLLEDQARSCYSRKVDNMDSDQFVRTLLRDGCYLLACFKEDDADDDGRSSDGSASSPADHRGGTPSVVPATGGRNTLDDVAVVRDVFFLAENQIPFFVVDKIHQLSVVDGGAPTVNPVVWYPKKLLECRQYSVAEPEIGGESWPGDLLHLLYMHLMPAVLKGKAKAPSGRGVPDKKTVGRWRKATEYDSAGIKFRSLPLGTDGVSCILDVKMDSRRGILGVPRLNIDADTWRLLRNLMALEQHNPEATGKHVTAYCIFMSQVASTAADVDLLSGNGVIVHVLGSHTDAAVFFTSLCKGIMFNANEPGSNYLLATYHQMEKQFRSRLRRWKALLVRKHSNPWITVGLIAGALGLACVPWCKQFSLFWVTGMERAN</sequence>
<evidence type="ECO:0000256" key="1">
    <source>
        <dbReference type="SAM" id="MobiDB-lite"/>
    </source>
</evidence>
<dbReference type="PANTHER" id="PTHR31170:SF18">
    <property type="entry name" value="(WILD MALAYSIAN BANANA) HYPOTHETICAL PROTEIN"/>
    <property type="match status" value="1"/>
</dbReference>